<protein>
    <submittedName>
        <fullName evidence="2">GNAT family N-acetyltransferase</fullName>
        <ecNumber evidence="2">2.3.-.-</ecNumber>
    </submittedName>
</protein>
<sequence length="206" mass="22546">MNQPFTVRRAGADDADGIIGVYRRSSSDEVVNDWIFGDSPEVYAAYIEQHMPGHVAKVLARDEVWVAARDGEIACVAVMSHVGDREPFEQDARDTAEAAEAMPDVPALQRAARALRFIADHQPTGPEHLYVANILTDRRHRSQGAGGALLEAVLADADERGLPVYLEASTERSAKLYTRVGFADTGERLRIAEDSPTLIPCWYGLG</sequence>
<dbReference type="InterPro" id="IPR000182">
    <property type="entry name" value="GNAT_dom"/>
</dbReference>
<dbReference type="EC" id="2.3.-.-" evidence="2"/>
<dbReference type="GO" id="GO:0016746">
    <property type="term" value="F:acyltransferase activity"/>
    <property type="evidence" value="ECO:0007669"/>
    <property type="project" value="UniProtKB-KW"/>
</dbReference>
<dbReference type="CDD" id="cd04301">
    <property type="entry name" value="NAT_SF"/>
    <property type="match status" value="1"/>
</dbReference>
<dbReference type="Gene3D" id="3.40.630.30">
    <property type="match status" value="1"/>
</dbReference>
<evidence type="ECO:0000313" key="2">
    <source>
        <dbReference type="EMBL" id="MFC4335769.1"/>
    </source>
</evidence>
<dbReference type="PROSITE" id="PS51186">
    <property type="entry name" value="GNAT"/>
    <property type="match status" value="1"/>
</dbReference>
<dbReference type="InterPro" id="IPR016181">
    <property type="entry name" value="Acyl_CoA_acyltransferase"/>
</dbReference>
<gene>
    <name evidence="2" type="ORF">ACFPET_11205</name>
</gene>
<organism evidence="2 3">
    <name type="scientific">Salininema proteolyticum</name>
    <dbReference type="NCBI Taxonomy" id="1607685"/>
    <lineage>
        <taxon>Bacteria</taxon>
        <taxon>Bacillati</taxon>
        <taxon>Actinomycetota</taxon>
        <taxon>Actinomycetes</taxon>
        <taxon>Glycomycetales</taxon>
        <taxon>Glycomycetaceae</taxon>
        <taxon>Salininema</taxon>
    </lineage>
</organism>
<evidence type="ECO:0000259" key="1">
    <source>
        <dbReference type="PROSITE" id="PS51186"/>
    </source>
</evidence>
<proteinExistence type="predicted"/>
<comment type="caution">
    <text evidence="2">The sequence shown here is derived from an EMBL/GenBank/DDBJ whole genome shotgun (WGS) entry which is preliminary data.</text>
</comment>
<dbReference type="EMBL" id="JBHSDK010000015">
    <property type="protein sequence ID" value="MFC4335769.1"/>
    <property type="molecule type" value="Genomic_DNA"/>
</dbReference>
<accession>A0ABV8TYD1</accession>
<reference evidence="3" key="1">
    <citation type="journal article" date="2019" name="Int. J. Syst. Evol. Microbiol.">
        <title>The Global Catalogue of Microorganisms (GCM) 10K type strain sequencing project: providing services to taxonomists for standard genome sequencing and annotation.</title>
        <authorList>
            <consortium name="The Broad Institute Genomics Platform"/>
            <consortium name="The Broad Institute Genome Sequencing Center for Infectious Disease"/>
            <person name="Wu L."/>
            <person name="Ma J."/>
        </authorList>
    </citation>
    <scope>NUCLEOTIDE SEQUENCE [LARGE SCALE GENOMIC DNA]</scope>
    <source>
        <strain evidence="3">IBRC-M 10908</strain>
    </source>
</reference>
<dbReference type="Pfam" id="PF00583">
    <property type="entry name" value="Acetyltransf_1"/>
    <property type="match status" value="1"/>
</dbReference>
<keyword evidence="2" id="KW-0808">Transferase</keyword>
<dbReference type="PANTHER" id="PTHR42791:SF1">
    <property type="entry name" value="N-ACETYLTRANSFERASE DOMAIN-CONTAINING PROTEIN"/>
    <property type="match status" value="1"/>
</dbReference>
<keyword evidence="3" id="KW-1185">Reference proteome</keyword>
<feature type="domain" description="N-acetyltransferase" evidence="1">
    <location>
        <begin position="5"/>
        <end position="206"/>
    </location>
</feature>
<evidence type="ECO:0000313" key="3">
    <source>
        <dbReference type="Proteomes" id="UP001595823"/>
    </source>
</evidence>
<dbReference type="InterPro" id="IPR052523">
    <property type="entry name" value="Trichothecene_AcTrans"/>
</dbReference>
<dbReference type="Proteomes" id="UP001595823">
    <property type="component" value="Unassembled WGS sequence"/>
</dbReference>
<name>A0ABV8TYD1_9ACTN</name>
<keyword evidence="2" id="KW-0012">Acyltransferase</keyword>
<dbReference type="SUPFAM" id="SSF55729">
    <property type="entry name" value="Acyl-CoA N-acyltransferases (Nat)"/>
    <property type="match status" value="1"/>
</dbReference>
<dbReference type="PANTHER" id="PTHR42791">
    <property type="entry name" value="GNAT FAMILY ACETYLTRANSFERASE"/>
    <property type="match status" value="1"/>
</dbReference>
<dbReference type="RefSeq" id="WP_380620956.1">
    <property type="nucleotide sequence ID" value="NZ_JBHSDK010000015.1"/>
</dbReference>